<sequence>MMTFLAVVLLGVSATWGAMALWFKCSAAGKLRWALPALWLVLSATMLVGFLLGVSSCLWLFGGMFGLLLSWWFFLVRPLNDRAWMPEVSRQTYGSHVDGLVRLHNVRDFKWVSSDEFDPHWVSREYDLSRLASVDLILSYWGRPAIAHAMVSFGFEGGEYAVFSVEIRRKYGDKFSEIGGFFRQYELSVLASTEQDSIKVRTNVRGEDGYIYRVAMEQHAASALFLAYVDTANSLLKKPRFYNTITANCTTLVYQLADRIVPGLPLDYRVLFSGYLPEYLFSLGALTGAGSPMEYRAKGRYTDRARESRGGDSFSYDIRRGVPGVIIKAS</sequence>
<evidence type="ECO:0000256" key="1">
    <source>
        <dbReference type="SAM" id="Phobius"/>
    </source>
</evidence>
<protein>
    <recommendedName>
        <fullName evidence="2">Lnb N-terminal periplasmic domain-containing protein</fullName>
    </recommendedName>
</protein>
<dbReference type="Pfam" id="PF13387">
    <property type="entry name" value="Lnb_N"/>
    <property type="match status" value="1"/>
</dbReference>
<dbReference type="EMBL" id="CADIJQ010000004">
    <property type="protein sequence ID" value="CAB3711023.1"/>
    <property type="molecule type" value="Genomic_DNA"/>
</dbReference>
<name>A0A6S7A385_9BURK</name>
<dbReference type="AlphaFoldDB" id="A0A6S7A385"/>
<accession>A0A6S7A385</accession>
<keyword evidence="1" id="KW-0812">Transmembrane</keyword>
<organism evidence="3 4">
    <name type="scientific">Achromobacter kerstersii</name>
    <dbReference type="NCBI Taxonomy" id="1353890"/>
    <lineage>
        <taxon>Bacteria</taxon>
        <taxon>Pseudomonadati</taxon>
        <taxon>Pseudomonadota</taxon>
        <taxon>Betaproteobacteria</taxon>
        <taxon>Burkholderiales</taxon>
        <taxon>Alcaligenaceae</taxon>
        <taxon>Achromobacter</taxon>
    </lineage>
</organism>
<feature type="domain" description="Lnb N-terminal periplasmic" evidence="2">
    <location>
        <begin position="119"/>
        <end position="273"/>
    </location>
</feature>
<reference evidence="3 4" key="1">
    <citation type="submission" date="2020-04" db="EMBL/GenBank/DDBJ databases">
        <authorList>
            <person name="De Canck E."/>
        </authorList>
    </citation>
    <scope>NUCLEOTIDE SEQUENCE [LARGE SCALE GENOMIC DNA]</scope>
    <source>
        <strain evidence="3 4">LMG 3441</strain>
    </source>
</reference>
<keyword evidence="4" id="KW-1185">Reference proteome</keyword>
<keyword evidence="1" id="KW-0472">Membrane</keyword>
<evidence type="ECO:0000313" key="4">
    <source>
        <dbReference type="Proteomes" id="UP000494269"/>
    </source>
</evidence>
<evidence type="ECO:0000313" key="3">
    <source>
        <dbReference type="EMBL" id="CAB3711023.1"/>
    </source>
</evidence>
<dbReference type="Proteomes" id="UP000494269">
    <property type="component" value="Unassembled WGS sequence"/>
</dbReference>
<keyword evidence="1" id="KW-1133">Transmembrane helix</keyword>
<gene>
    <name evidence="3" type="ORF">LMG3441_03131</name>
</gene>
<dbReference type="RefSeq" id="WP_175170270.1">
    <property type="nucleotide sequence ID" value="NZ_CADIJQ010000004.1"/>
</dbReference>
<proteinExistence type="predicted"/>
<evidence type="ECO:0000259" key="2">
    <source>
        <dbReference type="Pfam" id="PF13387"/>
    </source>
</evidence>
<dbReference type="InterPro" id="IPR025178">
    <property type="entry name" value="Lnb_N"/>
</dbReference>
<feature type="transmembrane region" description="Helical" evidence="1">
    <location>
        <begin position="44"/>
        <end position="75"/>
    </location>
</feature>